<evidence type="ECO:0000256" key="1">
    <source>
        <dbReference type="SAM" id="Phobius"/>
    </source>
</evidence>
<reference evidence="2 3" key="1">
    <citation type="journal article" date="2016" name="Nat. Commun.">
        <title>Thousands of microbial genomes shed light on interconnected biogeochemical processes in an aquifer system.</title>
        <authorList>
            <person name="Anantharaman K."/>
            <person name="Brown C.T."/>
            <person name="Hug L.A."/>
            <person name="Sharon I."/>
            <person name="Castelle C.J."/>
            <person name="Probst A.J."/>
            <person name="Thomas B.C."/>
            <person name="Singh A."/>
            <person name="Wilkins M.J."/>
            <person name="Karaoz U."/>
            <person name="Brodie E.L."/>
            <person name="Williams K.H."/>
            <person name="Hubbard S.S."/>
            <person name="Banfield J.F."/>
        </authorList>
    </citation>
    <scope>NUCLEOTIDE SEQUENCE [LARGE SCALE GENOMIC DNA]</scope>
</reference>
<accession>A0A1F7TLV0</accession>
<dbReference type="InterPro" id="IPR025101">
    <property type="entry name" value="DUF4012"/>
</dbReference>
<proteinExistence type="predicted"/>
<gene>
    <name evidence="2" type="ORF">A2856_00480</name>
</gene>
<sequence length="874" mass="93693">MEDRRTSAPRIKRSLTEKVSADSLARMLATRAAARRVTNLYDHSIPPHLRPQGIAGPAGPSSLSVSLHGARMSPYVIHLSGHGHDSSSGEGATPRLNFLHAAPLVLVEPQGDLLRLDPTDVAGQLGEDFLPSEALEIRLPAERPTRAIPRVATTTSEGFSLAPLTPASVPTDFEAYLVLPETDAEDEEAEELEELEQLEVVGLEIAPINSPHEGEPAPRGWFAFRSSASRAVAAFALLAAAFVIPLHALGLVGSLKAAGERVEAEGTDAVASLTEGASAALELDPAGAANAFEAAGAKFSRAQKTIDELGTGVRLIASVIPTGRLVEAGEALSKAGERVADGFVALGSQPDPTPTSRLSLLATYFRAALPHLTLAAEDIADVDAQDIPEEQRAAFVALQTRLPSLVDGLTDLLRFSDAALTLLGDDGTKRYILVFQNDAELRPTGGFMGSFAEVEVADGRIVGMHVPGGGTYDLRGSLTTTLAAPEPLRLLSARWEFQDANWFPDFPTSARKILDFYSAAGGPTVDGVVAVNASLLPEILSVLGPVDMPAYGRTVTADNVLAEAQRIVEIEYDREENRPKAFIGDLADALLERASTMDSGSFPVVLDVLARSLAQREVQVYIADQEIEREVRELGWGGELKWTEGDYLMVVDTNLGGGKTDAVIEEQVRVAVAIAPDGSVTNTVTVTRTHYGEPGALFTGANNVDYLRLYVPKGSTLLSSDGFTPPASTLFEPVEPDWGMDDDLLYEQESAFTHASGTRVSEELGKTVFGNWMQTKPGKSSTATFTYRLPFMVAARSAQSGWLDAVSRWLGRPRTDRYTLTVQKQSGVMKRDTSVTLSVPESFATVWSSHELEGARFDARTDGFFAALFERTND</sequence>
<evidence type="ECO:0000313" key="2">
    <source>
        <dbReference type="EMBL" id="OGL66960.1"/>
    </source>
</evidence>
<organism evidence="2 3">
    <name type="scientific">Candidatus Uhrbacteria bacterium RIFCSPHIGHO2_01_FULL_63_20</name>
    <dbReference type="NCBI Taxonomy" id="1802385"/>
    <lineage>
        <taxon>Bacteria</taxon>
        <taxon>Candidatus Uhriibacteriota</taxon>
    </lineage>
</organism>
<protein>
    <recommendedName>
        <fullName evidence="4">DUF4012 domain-containing protein</fullName>
    </recommendedName>
</protein>
<evidence type="ECO:0000313" key="3">
    <source>
        <dbReference type="Proteomes" id="UP000177885"/>
    </source>
</evidence>
<keyword evidence="1" id="KW-0472">Membrane</keyword>
<dbReference type="EMBL" id="MGDT01000004">
    <property type="protein sequence ID" value="OGL66960.1"/>
    <property type="molecule type" value="Genomic_DNA"/>
</dbReference>
<dbReference type="AlphaFoldDB" id="A0A1F7TLV0"/>
<keyword evidence="1" id="KW-1133">Transmembrane helix</keyword>
<feature type="transmembrane region" description="Helical" evidence="1">
    <location>
        <begin position="231"/>
        <end position="252"/>
    </location>
</feature>
<name>A0A1F7TLV0_9BACT</name>
<dbReference type="Pfam" id="PF13196">
    <property type="entry name" value="DUF4012"/>
    <property type="match status" value="1"/>
</dbReference>
<keyword evidence="1" id="KW-0812">Transmembrane</keyword>
<evidence type="ECO:0008006" key="4">
    <source>
        <dbReference type="Google" id="ProtNLM"/>
    </source>
</evidence>
<comment type="caution">
    <text evidence="2">The sequence shown here is derived from an EMBL/GenBank/DDBJ whole genome shotgun (WGS) entry which is preliminary data.</text>
</comment>
<dbReference type="Proteomes" id="UP000177885">
    <property type="component" value="Unassembled WGS sequence"/>
</dbReference>
<dbReference type="STRING" id="1802385.A2856_00480"/>